<organism evidence="2 3">
    <name type="scientific">Kineococcus endophyticus</name>
    <dbReference type="NCBI Taxonomy" id="1181883"/>
    <lineage>
        <taxon>Bacteria</taxon>
        <taxon>Bacillati</taxon>
        <taxon>Actinomycetota</taxon>
        <taxon>Actinomycetes</taxon>
        <taxon>Kineosporiales</taxon>
        <taxon>Kineosporiaceae</taxon>
        <taxon>Kineococcus</taxon>
    </lineage>
</organism>
<name>A0ABV3P114_9ACTN</name>
<keyword evidence="3" id="KW-1185">Reference proteome</keyword>
<reference evidence="2 3" key="1">
    <citation type="submission" date="2024-07" db="EMBL/GenBank/DDBJ databases">
        <authorList>
            <person name="Thanompreechachai J."/>
            <person name="Duangmal K."/>
        </authorList>
    </citation>
    <scope>NUCLEOTIDE SEQUENCE [LARGE SCALE GENOMIC DNA]</scope>
    <source>
        <strain evidence="2 3">KCTC 19886</strain>
    </source>
</reference>
<evidence type="ECO:0000313" key="3">
    <source>
        <dbReference type="Proteomes" id="UP001555826"/>
    </source>
</evidence>
<accession>A0ABV3P114</accession>
<protein>
    <submittedName>
        <fullName evidence="2">Uncharacterized protein</fullName>
    </submittedName>
</protein>
<sequence length="50" mass="5263">MPARPAPSSSTTPARRTPVASRPATDVVRPAGRRSPRGRMLAVLQAKPSV</sequence>
<comment type="caution">
    <text evidence="2">The sequence shown here is derived from an EMBL/GenBank/DDBJ whole genome shotgun (WGS) entry which is preliminary data.</text>
</comment>
<dbReference type="RefSeq" id="WP_367635902.1">
    <property type="nucleotide sequence ID" value="NZ_JBFNQN010000001.1"/>
</dbReference>
<dbReference type="EMBL" id="JBFNQN010000001">
    <property type="protein sequence ID" value="MEW9263310.1"/>
    <property type="molecule type" value="Genomic_DNA"/>
</dbReference>
<evidence type="ECO:0000313" key="2">
    <source>
        <dbReference type="EMBL" id="MEW9263310.1"/>
    </source>
</evidence>
<feature type="compositionally biased region" description="Low complexity" evidence="1">
    <location>
        <begin position="1"/>
        <end position="18"/>
    </location>
</feature>
<proteinExistence type="predicted"/>
<evidence type="ECO:0000256" key="1">
    <source>
        <dbReference type="SAM" id="MobiDB-lite"/>
    </source>
</evidence>
<dbReference type="Proteomes" id="UP001555826">
    <property type="component" value="Unassembled WGS sequence"/>
</dbReference>
<feature type="region of interest" description="Disordered" evidence="1">
    <location>
        <begin position="1"/>
        <end position="50"/>
    </location>
</feature>
<gene>
    <name evidence="2" type="ORF">AB1207_00980</name>
</gene>